<evidence type="ECO:0000313" key="2">
    <source>
        <dbReference type="EMBL" id="KAG0146276.1"/>
    </source>
</evidence>
<name>A0A9P6NG47_9BASI</name>
<feature type="region of interest" description="Disordered" evidence="1">
    <location>
        <begin position="1"/>
        <end position="57"/>
    </location>
</feature>
<gene>
    <name evidence="2" type="ORF">CROQUDRAFT_92895</name>
</gene>
<accession>A0A9P6NG47</accession>
<feature type="compositionally biased region" description="Low complexity" evidence="1">
    <location>
        <begin position="7"/>
        <end position="46"/>
    </location>
</feature>
<protein>
    <submittedName>
        <fullName evidence="2">Uncharacterized protein</fullName>
    </submittedName>
</protein>
<evidence type="ECO:0000256" key="1">
    <source>
        <dbReference type="SAM" id="MobiDB-lite"/>
    </source>
</evidence>
<dbReference type="AlphaFoldDB" id="A0A9P6NG47"/>
<sequence length="137" mass="15174">MDRDHSISQPSSPTTPSSPLENPTTSSPTISVHSDTSDNSSNTINHTIRERSEAPPTFDYIHLDEINQMADMTTNTSTTQVSLSQSNYSSIPTLSTGNFHAWRMRLVTFLGALNLQDYILKDIEVPTDPVLLNVHMV</sequence>
<evidence type="ECO:0000313" key="3">
    <source>
        <dbReference type="Proteomes" id="UP000886653"/>
    </source>
</evidence>
<reference evidence="2" key="1">
    <citation type="submission" date="2013-11" db="EMBL/GenBank/DDBJ databases">
        <title>Genome sequence of the fusiform rust pathogen reveals effectors for host alternation and coevolution with pine.</title>
        <authorList>
            <consortium name="DOE Joint Genome Institute"/>
            <person name="Smith K."/>
            <person name="Pendleton A."/>
            <person name="Kubisiak T."/>
            <person name="Anderson C."/>
            <person name="Salamov A."/>
            <person name="Aerts A."/>
            <person name="Riley R."/>
            <person name="Clum A."/>
            <person name="Lindquist E."/>
            <person name="Ence D."/>
            <person name="Campbell M."/>
            <person name="Kronenberg Z."/>
            <person name="Feau N."/>
            <person name="Dhillon B."/>
            <person name="Hamelin R."/>
            <person name="Burleigh J."/>
            <person name="Smith J."/>
            <person name="Yandell M."/>
            <person name="Nelson C."/>
            <person name="Grigoriev I."/>
            <person name="Davis J."/>
        </authorList>
    </citation>
    <scope>NUCLEOTIDE SEQUENCE</scope>
    <source>
        <strain evidence="2">G11</strain>
    </source>
</reference>
<proteinExistence type="predicted"/>
<dbReference type="Proteomes" id="UP000886653">
    <property type="component" value="Unassembled WGS sequence"/>
</dbReference>
<organism evidence="2 3">
    <name type="scientific">Cronartium quercuum f. sp. fusiforme G11</name>
    <dbReference type="NCBI Taxonomy" id="708437"/>
    <lineage>
        <taxon>Eukaryota</taxon>
        <taxon>Fungi</taxon>
        <taxon>Dikarya</taxon>
        <taxon>Basidiomycota</taxon>
        <taxon>Pucciniomycotina</taxon>
        <taxon>Pucciniomycetes</taxon>
        <taxon>Pucciniales</taxon>
        <taxon>Coleosporiaceae</taxon>
        <taxon>Cronartium</taxon>
    </lineage>
</organism>
<dbReference type="EMBL" id="MU167263">
    <property type="protein sequence ID" value="KAG0146276.1"/>
    <property type="molecule type" value="Genomic_DNA"/>
</dbReference>
<comment type="caution">
    <text evidence="2">The sequence shown here is derived from an EMBL/GenBank/DDBJ whole genome shotgun (WGS) entry which is preliminary data.</text>
</comment>
<keyword evidence="3" id="KW-1185">Reference proteome</keyword>